<accession>A0ACA9UL84</accession>
<evidence type="ECO:0000313" key="1">
    <source>
        <dbReference type="EMBL" id="CAG9954197.1"/>
    </source>
</evidence>
<sequence>MGICCKVHYLRVAPASVWNFERMSGDFTAFFYGTLMAPEVFFTVCYGTSKPPQAYQAMHTFTPATLDGYCRHRVQFADYPGIIPEEGCSVRGVYATGLTGANMHKLDYFEGSEYKKVNVKVKLLKNEGGKEVEGEEKDAIVYVFLSAEDLEKVEWDFEHFRKEKMDMWAR</sequence>
<evidence type="ECO:0000313" key="2">
    <source>
        <dbReference type="Proteomes" id="UP000836387"/>
    </source>
</evidence>
<reference evidence="1" key="1">
    <citation type="submission" date="2020-04" db="EMBL/GenBank/DDBJ databases">
        <authorList>
            <person name="Broberg M."/>
        </authorList>
    </citation>
    <scope>NUCLEOTIDE SEQUENCE</scope>
</reference>
<proteinExistence type="predicted"/>
<name>A0ACA9UL84_BIOOC</name>
<organism evidence="1 2">
    <name type="scientific">Clonostachys rosea f. rosea IK726</name>
    <dbReference type="NCBI Taxonomy" id="1349383"/>
    <lineage>
        <taxon>Eukaryota</taxon>
        <taxon>Fungi</taxon>
        <taxon>Dikarya</taxon>
        <taxon>Ascomycota</taxon>
        <taxon>Pezizomycotina</taxon>
        <taxon>Sordariomycetes</taxon>
        <taxon>Hypocreomycetidae</taxon>
        <taxon>Hypocreales</taxon>
        <taxon>Bionectriaceae</taxon>
        <taxon>Clonostachys</taxon>
    </lineage>
</organism>
<dbReference type="EMBL" id="CADEHS020000564">
    <property type="protein sequence ID" value="CAG9954197.1"/>
    <property type="molecule type" value="Genomic_DNA"/>
</dbReference>
<keyword evidence="2" id="KW-1185">Reference proteome</keyword>
<reference evidence="1" key="2">
    <citation type="submission" date="2021-10" db="EMBL/GenBank/DDBJ databases">
        <authorList>
            <person name="Piombo E."/>
        </authorList>
    </citation>
    <scope>NUCLEOTIDE SEQUENCE</scope>
</reference>
<gene>
    <name evidence="1" type="ORF">CRV2_00014791</name>
</gene>
<comment type="caution">
    <text evidence="1">The sequence shown here is derived from an EMBL/GenBank/DDBJ whole genome shotgun (WGS) entry which is preliminary data.</text>
</comment>
<dbReference type="Proteomes" id="UP000836387">
    <property type="component" value="Unassembled WGS sequence"/>
</dbReference>
<protein>
    <submittedName>
        <fullName evidence="1">Uncharacterized protein</fullName>
    </submittedName>
</protein>